<evidence type="ECO:0000313" key="3">
    <source>
        <dbReference type="EMBL" id="SJL00433.1"/>
    </source>
</evidence>
<protein>
    <recommendedName>
        <fullName evidence="2">Protein kinase domain-containing protein</fullName>
    </recommendedName>
</protein>
<evidence type="ECO:0000259" key="2">
    <source>
        <dbReference type="PROSITE" id="PS50011"/>
    </source>
</evidence>
<organism evidence="3 4">
    <name type="scientific">Armillaria ostoyae</name>
    <name type="common">Armillaria root rot fungus</name>
    <dbReference type="NCBI Taxonomy" id="47428"/>
    <lineage>
        <taxon>Eukaryota</taxon>
        <taxon>Fungi</taxon>
        <taxon>Dikarya</taxon>
        <taxon>Basidiomycota</taxon>
        <taxon>Agaricomycotina</taxon>
        <taxon>Agaricomycetes</taxon>
        <taxon>Agaricomycetidae</taxon>
        <taxon>Agaricales</taxon>
        <taxon>Marasmiineae</taxon>
        <taxon>Physalacriaceae</taxon>
        <taxon>Armillaria</taxon>
    </lineage>
</organism>
<feature type="domain" description="Protein kinase" evidence="2">
    <location>
        <begin position="72"/>
        <end position="326"/>
    </location>
</feature>
<feature type="region of interest" description="Disordered" evidence="1">
    <location>
        <begin position="1"/>
        <end position="28"/>
    </location>
</feature>
<name>A0A284QVH8_ARMOS</name>
<accession>A0A284QVH8</accession>
<feature type="compositionally biased region" description="Basic and acidic residues" evidence="1">
    <location>
        <begin position="1"/>
        <end position="12"/>
    </location>
</feature>
<dbReference type="OrthoDB" id="3173976at2759"/>
<dbReference type="InterPro" id="IPR000719">
    <property type="entry name" value="Prot_kinase_dom"/>
</dbReference>
<evidence type="ECO:0000256" key="1">
    <source>
        <dbReference type="SAM" id="MobiDB-lite"/>
    </source>
</evidence>
<dbReference type="Gene3D" id="1.10.510.10">
    <property type="entry name" value="Transferase(Phosphotransferase) domain 1"/>
    <property type="match status" value="1"/>
</dbReference>
<dbReference type="GO" id="GO:0005524">
    <property type="term" value="F:ATP binding"/>
    <property type="evidence" value="ECO:0007669"/>
    <property type="project" value="InterPro"/>
</dbReference>
<dbReference type="OMA" id="YACIDYE"/>
<dbReference type="AlphaFoldDB" id="A0A284QVH8"/>
<dbReference type="EMBL" id="FUEG01000002">
    <property type="protein sequence ID" value="SJL00433.1"/>
    <property type="molecule type" value="Genomic_DNA"/>
</dbReference>
<gene>
    <name evidence="3" type="ORF">ARMOST_03746</name>
</gene>
<sequence length="334" mass="37964">MSAAWRKDDHEPMSPASSSSSMDEEDVNCRVSPHWPDYRNLLFSKGFRLDTVRDVKQYYRDHFADGVNRLPSSTRARLSHGDDALCPDAGLRDNLFRGTCIRNGTKVVIKAVHCRSRELEVIRFLSTSPIREHQMNHCIRAFKDLVFVPRLTQPAAVLDLVVVPDDDLAFIVMEEWSSQLIADGGPCCLGLFLGALRQCIEHAVFMHMHRIAHLDISLRNLVTDYNGRYACIDYELSRRLELGQRASIVGFRATEVPPECENGECRDPFKVDVWALAVLMLRACKMCGYCVPELLEIIKPMLNENPDDRPTALAVLKAFDRMVPLIGDHRLQVR</sequence>
<dbReference type="PANTHER" id="PTHR24362">
    <property type="entry name" value="SERINE/THREONINE-PROTEIN KINASE NEK"/>
    <property type="match status" value="1"/>
</dbReference>
<reference evidence="4" key="1">
    <citation type="journal article" date="2017" name="Nat. Ecol. Evol.">
        <title>Genome expansion and lineage-specific genetic innovations in the forest pathogenic fungi Armillaria.</title>
        <authorList>
            <person name="Sipos G."/>
            <person name="Prasanna A.N."/>
            <person name="Walter M.C."/>
            <person name="O'Connor E."/>
            <person name="Balint B."/>
            <person name="Krizsan K."/>
            <person name="Kiss B."/>
            <person name="Hess J."/>
            <person name="Varga T."/>
            <person name="Slot J."/>
            <person name="Riley R."/>
            <person name="Boka B."/>
            <person name="Rigling D."/>
            <person name="Barry K."/>
            <person name="Lee J."/>
            <person name="Mihaltcheva S."/>
            <person name="LaButti K."/>
            <person name="Lipzen A."/>
            <person name="Waldron R."/>
            <person name="Moloney N.M."/>
            <person name="Sperisen C."/>
            <person name="Kredics L."/>
            <person name="Vagvoelgyi C."/>
            <person name="Patrignani A."/>
            <person name="Fitzpatrick D."/>
            <person name="Nagy I."/>
            <person name="Doyle S."/>
            <person name="Anderson J.B."/>
            <person name="Grigoriev I.V."/>
            <person name="Gueldener U."/>
            <person name="Muensterkoetter M."/>
            <person name="Nagy L.G."/>
        </authorList>
    </citation>
    <scope>NUCLEOTIDE SEQUENCE [LARGE SCALE GENOMIC DNA]</scope>
    <source>
        <strain evidence="4">C18/9</strain>
    </source>
</reference>
<keyword evidence="4" id="KW-1185">Reference proteome</keyword>
<dbReference type="PROSITE" id="PS50011">
    <property type="entry name" value="PROTEIN_KINASE_DOM"/>
    <property type="match status" value="1"/>
</dbReference>
<dbReference type="STRING" id="47428.A0A284QVH8"/>
<dbReference type="GO" id="GO:0004672">
    <property type="term" value="F:protein kinase activity"/>
    <property type="evidence" value="ECO:0007669"/>
    <property type="project" value="InterPro"/>
</dbReference>
<dbReference type="SUPFAM" id="SSF56112">
    <property type="entry name" value="Protein kinase-like (PK-like)"/>
    <property type="match status" value="1"/>
</dbReference>
<evidence type="ECO:0000313" key="4">
    <source>
        <dbReference type="Proteomes" id="UP000219338"/>
    </source>
</evidence>
<dbReference type="SMART" id="SM00220">
    <property type="entry name" value="S_TKc"/>
    <property type="match status" value="1"/>
</dbReference>
<dbReference type="InterPro" id="IPR011009">
    <property type="entry name" value="Kinase-like_dom_sf"/>
</dbReference>
<dbReference type="PANTHER" id="PTHR24362:SF309">
    <property type="entry name" value="PROTEIN KINASE DOMAIN-CONTAINING PROTEIN"/>
    <property type="match status" value="1"/>
</dbReference>
<proteinExistence type="predicted"/>
<dbReference type="Proteomes" id="UP000219338">
    <property type="component" value="Unassembled WGS sequence"/>
</dbReference>